<dbReference type="AlphaFoldDB" id="A0AA40HB38"/>
<organism evidence="10 11">
    <name type="scientific">Cnephaeus nilssonii</name>
    <name type="common">Northern bat</name>
    <name type="synonym">Eptesicus nilssonii</name>
    <dbReference type="NCBI Taxonomy" id="3371016"/>
    <lineage>
        <taxon>Eukaryota</taxon>
        <taxon>Metazoa</taxon>
        <taxon>Chordata</taxon>
        <taxon>Craniata</taxon>
        <taxon>Vertebrata</taxon>
        <taxon>Euteleostomi</taxon>
        <taxon>Mammalia</taxon>
        <taxon>Eutheria</taxon>
        <taxon>Laurasiatheria</taxon>
        <taxon>Chiroptera</taxon>
        <taxon>Yangochiroptera</taxon>
        <taxon>Vespertilionidae</taxon>
        <taxon>Cnephaeus</taxon>
    </lineage>
</organism>
<feature type="domain" description="Ig-like" evidence="9">
    <location>
        <begin position="638"/>
        <end position="757"/>
    </location>
</feature>
<keyword evidence="5" id="KW-1015">Disulfide bond</keyword>
<evidence type="ECO:0000313" key="11">
    <source>
        <dbReference type="Proteomes" id="UP001177744"/>
    </source>
</evidence>
<evidence type="ECO:0000256" key="2">
    <source>
        <dbReference type="ARBA" id="ARBA00022692"/>
    </source>
</evidence>
<protein>
    <recommendedName>
        <fullName evidence="9">Ig-like domain-containing protein</fullName>
    </recommendedName>
</protein>
<keyword evidence="6" id="KW-0393">Immunoglobulin domain</keyword>
<dbReference type="SMART" id="SM00406">
    <property type="entry name" value="IGv"/>
    <property type="match status" value="2"/>
</dbReference>
<dbReference type="GO" id="GO:0050852">
    <property type="term" value="P:T cell receptor signaling pathway"/>
    <property type="evidence" value="ECO:0007669"/>
    <property type="project" value="TreeGrafter"/>
</dbReference>
<proteinExistence type="predicted"/>
<dbReference type="FunFam" id="2.60.40.10:FF:000088">
    <property type="entry name" value="Butyrophilin subfamily 1 member A1"/>
    <property type="match status" value="2"/>
</dbReference>
<feature type="domain" description="Ig-like" evidence="9">
    <location>
        <begin position="767"/>
        <end position="855"/>
    </location>
</feature>
<dbReference type="CDD" id="cd05713">
    <property type="entry name" value="IgV_MOG_like"/>
    <property type="match status" value="1"/>
</dbReference>
<dbReference type="InterPro" id="IPR003599">
    <property type="entry name" value="Ig_sub"/>
</dbReference>
<dbReference type="GO" id="GO:0009897">
    <property type="term" value="C:external side of plasma membrane"/>
    <property type="evidence" value="ECO:0007669"/>
    <property type="project" value="TreeGrafter"/>
</dbReference>
<gene>
    <name evidence="10" type="ORF">QTO34_012973</name>
</gene>
<dbReference type="InterPro" id="IPR050504">
    <property type="entry name" value="IgSF_BTN/MOG"/>
</dbReference>
<dbReference type="InterPro" id="IPR013783">
    <property type="entry name" value="Ig-like_fold"/>
</dbReference>
<feature type="region of interest" description="Disordered" evidence="7">
    <location>
        <begin position="1"/>
        <end position="91"/>
    </location>
</feature>
<dbReference type="PANTHER" id="PTHR24100:SF105">
    <property type="entry name" value="BUTYROPHILIN-LIKE PROTEIN 2"/>
    <property type="match status" value="1"/>
</dbReference>
<feature type="compositionally biased region" description="Basic and acidic residues" evidence="7">
    <location>
        <begin position="363"/>
        <end position="374"/>
    </location>
</feature>
<comment type="caution">
    <text evidence="10">The sequence shown here is derived from an EMBL/GenBank/DDBJ whole genome shotgun (WGS) entry which is preliminary data.</text>
</comment>
<feature type="region of interest" description="Disordered" evidence="7">
    <location>
        <begin position="346"/>
        <end position="389"/>
    </location>
</feature>
<sequence length="954" mass="105107">MEPWEPRNPGNLGTLGTMEPWEPRNAGNLGTLGTMEPWEPRNPGNHGSLGTIESWEPRNPGNHGSLGTSEPWEPRNPGNHGTLGTSEPWEPRNPGNIGTLGTMEPWEPWNPGNLGTLGTMAPWEPRNPGNPGTLGTMEPWEPWNPGNLGTLGTSESWEHRNPGNLGTLGTSEPWEHRNPGNHGSLGNIESWEPRNPGNLGTLGTMEPWEPRNPGNHGTLGTSEPWEPRNPGNHGTLGTSEPWEPRNPGNHGTLRTMEPWEPRNPGNHGTLGTSEPWEPWNLGNHGTLGTMEPWEPRNPGNQGALGTIESWEPWEPWNPGNPGNLGTAGNEGTLGTTEPLRIREPWEPRNRWEPGNTGNHGTLRIREPWEPRNRWEPGNTGNHGTPENQGTLGAERTVQVRRMVDFPGYSLPGAAASFLFVLLTMKQSEHFRVIGPAHGILARVGEDALLTCQLFPKRSAEHMEVRWYRSEPGTHVLLAHQDGAEVSEVQTEEYRGRVEWVEDDLAEGSVALKMHNIRPSDDGQYWCRFQEGHYCGETSLLLQVAGLGSAPHIHMAGSVEGEIQLVCTAEGWFPEPRVHWEDSRGEKLLTLSEHHIPDEDGLFHVEATVVVRIASADTVSCSIHNPVLAEEKGAVLSIPEKLQTELASLKVIGPSQPLLVRVGEDIQLTCCLSPEANAQSMEVRWVRARRYPAVYVYMDGDHVSAEQMAEYRGRTVLVTDAISEGRLTLQIHDARTSDDGQYRCLFEKDGVYQENTLDVKIVGLGSSPRITAEGPADGEMRLLCSSAGWFPQPRVQWRDPEGKPVPSFSQALAQGSDGLFQVEAFLQVTNSSAGNVTCSVSNPLLGEERMATFFLSDSRMTFSWKILFLLGLPVVVVVGLIQMKSFSKVNETLDPNTAYPELTPLEGRKRGTHGQSCNQTSHRDLTAYSVLQARRCSCQGGGTRKQMLRAGRDGS</sequence>
<evidence type="ECO:0000256" key="6">
    <source>
        <dbReference type="ARBA" id="ARBA00023319"/>
    </source>
</evidence>
<name>A0AA40HB38_CNENI</name>
<feature type="compositionally biased region" description="Polar residues" evidence="7">
    <location>
        <begin position="378"/>
        <end position="389"/>
    </location>
</feature>
<evidence type="ECO:0000256" key="4">
    <source>
        <dbReference type="ARBA" id="ARBA00023136"/>
    </source>
</evidence>
<evidence type="ECO:0000313" key="10">
    <source>
        <dbReference type="EMBL" id="KAK1327471.1"/>
    </source>
</evidence>
<evidence type="ECO:0000256" key="8">
    <source>
        <dbReference type="SAM" id="Phobius"/>
    </source>
</evidence>
<dbReference type="PANTHER" id="PTHR24100">
    <property type="entry name" value="BUTYROPHILIN"/>
    <property type="match status" value="1"/>
</dbReference>
<dbReference type="Pfam" id="PF07686">
    <property type="entry name" value="V-set"/>
    <property type="match status" value="2"/>
</dbReference>
<dbReference type="SMART" id="SM00409">
    <property type="entry name" value="IG"/>
    <property type="match status" value="3"/>
</dbReference>
<dbReference type="PROSITE" id="PS50835">
    <property type="entry name" value="IG_LIKE"/>
    <property type="match status" value="4"/>
</dbReference>
<comment type="subcellular location">
    <subcellularLocation>
        <location evidence="1">Membrane</location>
    </subcellularLocation>
</comment>
<evidence type="ECO:0000256" key="1">
    <source>
        <dbReference type="ARBA" id="ARBA00004370"/>
    </source>
</evidence>
<evidence type="ECO:0000256" key="7">
    <source>
        <dbReference type="SAM" id="MobiDB-lite"/>
    </source>
</evidence>
<feature type="region of interest" description="Disordered" evidence="7">
    <location>
        <begin position="158"/>
        <end position="276"/>
    </location>
</feature>
<dbReference type="SUPFAM" id="SSF48726">
    <property type="entry name" value="Immunoglobulin"/>
    <property type="match status" value="4"/>
</dbReference>
<keyword evidence="2 8" id="KW-0812">Transmembrane</keyword>
<accession>A0AA40HB38</accession>
<keyword evidence="11" id="KW-1185">Reference proteome</keyword>
<feature type="region of interest" description="Disordered" evidence="7">
    <location>
        <begin position="896"/>
        <end position="917"/>
    </location>
</feature>
<dbReference type="FunFam" id="2.60.40.10:FF:000183">
    <property type="entry name" value="Myelin-oligodendrocyte glycoprotein"/>
    <property type="match status" value="2"/>
</dbReference>
<dbReference type="Pfam" id="PF22705">
    <property type="entry name" value="C2-set_3"/>
    <property type="match status" value="2"/>
</dbReference>
<dbReference type="GO" id="GO:0005102">
    <property type="term" value="F:signaling receptor binding"/>
    <property type="evidence" value="ECO:0007669"/>
    <property type="project" value="TreeGrafter"/>
</dbReference>
<keyword evidence="4 8" id="KW-0472">Membrane</keyword>
<evidence type="ECO:0000256" key="5">
    <source>
        <dbReference type="ARBA" id="ARBA00023157"/>
    </source>
</evidence>
<dbReference type="InterPro" id="IPR036179">
    <property type="entry name" value="Ig-like_dom_sf"/>
</dbReference>
<dbReference type="InterPro" id="IPR007110">
    <property type="entry name" value="Ig-like_dom"/>
</dbReference>
<feature type="domain" description="Ig-like" evidence="9">
    <location>
        <begin position="444"/>
        <end position="542"/>
    </location>
</feature>
<dbReference type="Gene3D" id="2.60.40.10">
    <property type="entry name" value="Immunoglobulins"/>
    <property type="match status" value="4"/>
</dbReference>
<reference evidence="10" key="1">
    <citation type="submission" date="2023-06" db="EMBL/GenBank/DDBJ databases">
        <title>Reference genome for the Northern bat (Eptesicus nilssonii), a most northern bat species.</title>
        <authorList>
            <person name="Laine V.N."/>
            <person name="Pulliainen A.T."/>
            <person name="Lilley T.M."/>
        </authorList>
    </citation>
    <scope>NUCLEOTIDE SEQUENCE</scope>
    <source>
        <strain evidence="10">BLF_Eptnil</strain>
        <tissue evidence="10">Kidney</tissue>
    </source>
</reference>
<feature type="transmembrane region" description="Helical" evidence="8">
    <location>
        <begin position="861"/>
        <end position="880"/>
    </location>
</feature>
<feature type="domain" description="Ig-like" evidence="9">
    <location>
        <begin position="550"/>
        <end position="636"/>
    </location>
</feature>
<evidence type="ECO:0000256" key="3">
    <source>
        <dbReference type="ARBA" id="ARBA00022989"/>
    </source>
</evidence>
<evidence type="ECO:0000259" key="9">
    <source>
        <dbReference type="PROSITE" id="PS50835"/>
    </source>
</evidence>
<dbReference type="EMBL" id="JAULJE010000028">
    <property type="protein sequence ID" value="KAK1327471.1"/>
    <property type="molecule type" value="Genomic_DNA"/>
</dbReference>
<dbReference type="GO" id="GO:0001817">
    <property type="term" value="P:regulation of cytokine production"/>
    <property type="evidence" value="ECO:0007669"/>
    <property type="project" value="TreeGrafter"/>
</dbReference>
<dbReference type="Proteomes" id="UP001177744">
    <property type="component" value="Unassembled WGS sequence"/>
</dbReference>
<dbReference type="InterPro" id="IPR053896">
    <property type="entry name" value="BTN3A2-like_Ig-C"/>
</dbReference>
<dbReference type="InterPro" id="IPR013106">
    <property type="entry name" value="Ig_V-set"/>
</dbReference>
<keyword evidence="3 8" id="KW-1133">Transmembrane helix</keyword>